<keyword evidence="3" id="KW-0858">Xylan degradation</keyword>
<sequence length="470" mass="52387">MYTSYRPIDDSKDRRKRVGAKVKITARTLLAVSAALVLVLGILVSVPRSAYADDESSNNSNNNPEACNCVIFRLDDVQDYWLSDVQVAVMEKFISEHEKLTLGIITNYIGEDDNVVNAVKHGLDSGNFEVVNHSQNHESYADMSAEEQYNDLSNANGNITSLFGISPVGAFIPPFHEYNEDTLAALQDLDMKVISAQFNLELPEIYNPGNPDSPDNKIYRAFEGSDIKDDFGIYHLPQTIGYYDHGTFPHEKVEIENIMASIDEAISSYGYAVVTLHPQDFAVKDNDGNATEEVSTSELGDLDQLFSDITDRGYTTKTFSQAVTPGSDGWSGDNDSNSNGSNSSQNGIGRRPVYNDYLAYFITTYVAGNGTANLPAHDNEANYNNNFLMRAYPIDYLFTIEATYKTHDENILQWNNQYKVVKIDDGPIMHWHDLTDGQKVWLIQTFDHIYSTADVDKLIAGLMTKASEGE</sequence>
<keyword evidence="3" id="KW-0378">Hydrolase</keyword>
<dbReference type="GO" id="GO:0016810">
    <property type="term" value="F:hydrolase activity, acting on carbon-nitrogen (but not peptide) bonds"/>
    <property type="evidence" value="ECO:0007669"/>
    <property type="project" value="InterPro"/>
</dbReference>
<dbReference type="Proteomes" id="UP000028194">
    <property type="component" value="Chromosome"/>
</dbReference>
<protein>
    <submittedName>
        <fullName evidence="3">Putative xylanase/chitin deacetylase</fullName>
    </submittedName>
</protein>
<dbReference type="Gene3D" id="3.20.20.370">
    <property type="entry name" value="Glycoside hydrolase/deacetylase"/>
    <property type="match status" value="1"/>
</dbReference>
<feature type="domain" description="NodB homology" evidence="2">
    <location>
        <begin position="86"/>
        <end position="193"/>
    </location>
</feature>
<dbReference type="HOGENOM" id="CLU_580889_0_0_2"/>
<evidence type="ECO:0000313" key="3">
    <source>
        <dbReference type="EMBL" id="AIF82784.1"/>
    </source>
</evidence>
<dbReference type="RefSeq" id="WP_148699686.1">
    <property type="nucleotide sequence ID" value="NZ_CP007174.1"/>
</dbReference>
<dbReference type="InterPro" id="IPR002509">
    <property type="entry name" value="NODB_dom"/>
</dbReference>
<gene>
    <name evidence="3" type="ORF">NTE_00704</name>
</gene>
<dbReference type="Pfam" id="PF01522">
    <property type="entry name" value="Polysacc_deac_1"/>
    <property type="match status" value="1"/>
</dbReference>
<dbReference type="eggNOG" id="arCOG02876">
    <property type="taxonomic scope" value="Archaea"/>
</dbReference>
<keyword evidence="3" id="KW-0119">Carbohydrate metabolism</keyword>
<dbReference type="GO" id="GO:0045493">
    <property type="term" value="P:xylan catabolic process"/>
    <property type="evidence" value="ECO:0007669"/>
    <property type="project" value="UniProtKB-KW"/>
</dbReference>
<dbReference type="STRING" id="1459636.NTE_00704"/>
<keyword evidence="3" id="KW-0624">Polysaccharide degradation</keyword>
<accession>A0A075MU24</accession>
<evidence type="ECO:0000313" key="4">
    <source>
        <dbReference type="Proteomes" id="UP000028194"/>
    </source>
</evidence>
<evidence type="ECO:0000259" key="2">
    <source>
        <dbReference type="Pfam" id="PF01522"/>
    </source>
</evidence>
<proteinExistence type="predicted"/>
<evidence type="ECO:0000256" key="1">
    <source>
        <dbReference type="SAM" id="MobiDB-lite"/>
    </source>
</evidence>
<dbReference type="InterPro" id="IPR011330">
    <property type="entry name" value="Glyco_hydro/deAcase_b/a-brl"/>
</dbReference>
<feature type="region of interest" description="Disordered" evidence="1">
    <location>
        <begin position="320"/>
        <end position="348"/>
    </location>
</feature>
<keyword evidence="4" id="KW-1185">Reference proteome</keyword>
<dbReference type="GO" id="GO:0016798">
    <property type="term" value="F:hydrolase activity, acting on glycosyl bonds"/>
    <property type="evidence" value="ECO:0007669"/>
    <property type="project" value="UniProtKB-KW"/>
</dbReference>
<feature type="compositionally biased region" description="Low complexity" evidence="1">
    <location>
        <begin position="326"/>
        <end position="347"/>
    </location>
</feature>
<reference evidence="3 4" key="1">
    <citation type="journal article" date="2014" name="PLoS ONE">
        <title>Genome Sequence of Candidatus Nitrososphaera evergladensis from Group I.1b Enriched from Everglades Soil Reveals Novel Genomic Features of the Ammonia-Oxidizing Archaea.</title>
        <authorList>
            <person name="Zhalnina K.V."/>
            <person name="Dias R."/>
            <person name="Leonard M.T."/>
            <person name="Dorr de Quadros P."/>
            <person name="Camargo F.A."/>
            <person name="Drew J.C."/>
            <person name="Farmerie W.G."/>
            <person name="Daroub S.H."/>
            <person name="Triplett E.W."/>
        </authorList>
    </citation>
    <scope>NUCLEOTIDE SEQUENCE [LARGE SCALE GENOMIC DNA]</scope>
    <source>
        <strain evidence="3 4">SR1</strain>
    </source>
</reference>
<dbReference type="SUPFAM" id="SSF88713">
    <property type="entry name" value="Glycoside hydrolase/deacetylase"/>
    <property type="match status" value="1"/>
</dbReference>
<name>A0A075MU24_9ARCH</name>
<dbReference type="EMBL" id="CP007174">
    <property type="protein sequence ID" value="AIF82784.1"/>
    <property type="molecule type" value="Genomic_DNA"/>
</dbReference>
<organism evidence="3 4">
    <name type="scientific">Candidatus Nitrososphaera evergladensis SR1</name>
    <dbReference type="NCBI Taxonomy" id="1459636"/>
    <lineage>
        <taxon>Archaea</taxon>
        <taxon>Nitrososphaerota</taxon>
        <taxon>Nitrososphaeria</taxon>
        <taxon>Nitrososphaerales</taxon>
        <taxon>Nitrososphaeraceae</taxon>
        <taxon>Nitrososphaera</taxon>
    </lineage>
</organism>
<dbReference type="AlphaFoldDB" id="A0A075MU24"/>
<dbReference type="GeneID" id="41596559"/>
<keyword evidence="3" id="KW-0326">Glycosidase</keyword>
<dbReference type="KEGG" id="nev:NTE_00704"/>